<reference evidence="2" key="1">
    <citation type="submission" date="2020-11" db="EMBL/GenBank/DDBJ databases">
        <authorList>
            <person name="Tran Van P."/>
        </authorList>
    </citation>
    <scope>NUCLEOTIDE SEQUENCE</scope>
</reference>
<organism evidence="2">
    <name type="scientific">Timema genevievae</name>
    <name type="common">Walking stick</name>
    <dbReference type="NCBI Taxonomy" id="629358"/>
    <lineage>
        <taxon>Eukaryota</taxon>
        <taxon>Metazoa</taxon>
        <taxon>Ecdysozoa</taxon>
        <taxon>Arthropoda</taxon>
        <taxon>Hexapoda</taxon>
        <taxon>Insecta</taxon>
        <taxon>Pterygota</taxon>
        <taxon>Neoptera</taxon>
        <taxon>Polyneoptera</taxon>
        <taxon>Phasmatodea</taxon>
        <taxon>Timematodea</taxon>
        <taxon>Timematoidea</taxon>
        <taxon>Timematidae</taxon>
        <taxon>Timema</taxon>
    </lineage>
</organism>
<gene>
    <name evidence="2" type="ORF">TGEB3V08_LOCUS2732</name>
</gene>
<dbReference type="AlphaFoldDB" id="A0A7R9JUL8"/>
<protein>
    <submittedName>
        <fullName evidence="2">Uncharacterized protein</fullName>
    </submittedName>
</protein>
<keyword evidence="1" id="KW-0472">Membrane</keyword>
<accession>A0A7R9JUL8</accession>
<evidence type="ECO:0000256" key="1">
    <source>
        <dbReference type="SAM" id="Phobius"/>
    </source>
</evidence>
<sequence length="92" mass="10200">MAAAVAGLVTCNMDRLRRRVLLALYAVEPVGIYLNNLINFAYRLLKNAENHTWMRLLVLRLPAISGIHLSDTTVGMTGPINLEEPVLFLLPG</sequence>
<evidence type="ECO:0000313" key="2">
    <source>
        <dbReference type="EMBL" id="CAD7588693.1"/>
    </source>
</evidence>
<feature type="transmembrane region" description="Helical" evidence="1">
    <location>
        <begin position="22"/>
        <end position="45"/>
    </location>
</feature>
<proteinExistence type="predicted"/>
<keyword evidence="1" id="KW-1133">Transmembrane helix</keyword>
<name>A0A7R9JUL8_TIMGE</name>
<keyword evidence="1" id="KW-0812">Transmembrane</keyword>
<dbReference type="EMBL" id="OE839824">
    <property type="protein sequence ID" value="CAD7588693.1"/>
    <property type="molecule type" value="Genomic_DNA"/>
</dbReference>